<reference evidence="2 3" key="1">
    <citation type="journal article" date="2021" name="BMC Biol.">
        <title>Horizontally acquired antibacterial genes associated with adaptive radiation of ladybird beetles.</title>
        <authorList>
            <person name="Li H.S."/>
            <person name="Tang X.F."/>
            <person name="Huang Y.H."/>
            <person name="Xu Z.Y."/>
            <person name="Chen M.L."/>
            <person name="Du X.Y."/>
            <person name="Qiu B.Y."/>
            <person name="Chen P.T."/>
            <person name="Zhang W."/>
            <person name="Slipinski A."/>
            <person name="Escalona H.E."/>
            <person name="Waterhouse R.M."/>
            <person name="Zwick A."/>
            <person name="Pang H."/>
        </authorList>
    </citation>
    <scope>NUCLEOTIDE SEQUENCE [LARGE SCALE GENOMIC DNA]</scope>
    <source>
        <strain evidence="2">SYSU2018</strain>
    </source>
</reference>
<dbReference type="EMBL" id="JABFTP020000021">
    <property type="protein sequence ID" value="KAL3269706.1"/>
    <property type="molecule type" value="Genomic_DNA"/>
</dbReference>
<dbReference type="InterPro" id="IPR011993">
    <property type="entry name" value="PH-like_dom_sf"/>
</dbReference>
<dbReference type="PANTHER" id="PTHR47666:SF1">
    <property type="entry name" value="PROTEIN VASCULAR ASSOCIATED DEATH 1, CHLOROPLASTIC"/>
    <property type="match status" value="1"/>
</dbReference>
<name>A0ABD2MTH6_9CUCU</name>
<proteinExistence type="predicted"/>
<gene>
    <name evidence="2" type="ORF">HHI36_008766</name>
</gene>
<dbReference type="AlphaFoldDB" id="A0ABD2MTH6"/>
<keyword evidence="3" id="KW-1185">Reference proteome</keyword>
<protein>
    <recommendedName>
        <fullName evidence="1">GRAM domain-containing protein</fullName>
    </recommendedName>
</protein>
<evidence type="ECO:0000313" key="2">
    <source>
        <dbReference type="EMBL" id="KAL3269706.1"/>
    </source>
</evidence>
<dbReference type="InterPro" id="IPR004182">
    <property type="entry name" value="GRAM"/>
</dbReference>
<feature type="domain" description="GRAM" evidence="1">
    <location>
        <begin position="139"/>
        <end position="206"/>
    </location>
</feature>
<evidence type="ECO:0000313" key="3">
    <source>
        <dbReference type="Proteomes" id="UP001516400"/>
    </source>
</evidence>
<dbReference type="Gene3D" id="2.30.29.30">
    <property type="entry name" value="Pleckstrin-homology domain (PH domain)/Phosphotyrosine-binding domain (PTB)"/>
    <property type="match status" value="1"/>
</dbReference>
<dbReference type="PANTHER" id="PTHR47666">
    <property type="entry name" value="PROTEIN VASCULAR ASSOCIATED DEATH 1, CHLOROPLASTIC"/>
    <property type="match status" value="1"/>
</dbReference>
<organism evidence="2 3">
    <name type="scientific">Cryptolaemus montrouzieri</name>
    <dbReference type="NCBI Taxonomy" id="559131"/>
    <lineage>
        <taxon>Eukaryota</taxon>
        <taxon>Metazoa</taxon>
        <taxon>Ecdysozoa</taxon>
        <taxon>Arthropoda</taxon>
        <taxon>Hexapoda</taxon>
        <taxon>Insecta</taxon>
        <taxon>Pterygota</taxon>
        <taxon>Neoptera</taxon>
        <taxon>Endopterygota</taxon>
        <taxon>Coleoptera</taxon>
        <taxon>Polyphaga</taxon>
        <taxon>Cucujiformia</taxon>
        <taxon>Coccinelloidea</taxon>
        <taxon>Coccinellidae</taxon>
        <taxon>Scymninae</taxon>
        <taxon>Scymnini</taxon>
        <taxon>Cryptolaemus</taxon>
    </lineage>
</organism>
<sequence>MFIKPEEVLIANAFWETEETSIYFVLQHRKGHGKSKGLSDMFVGTLDSIFDKKPPPYRILHQTPSSEVYHMIACAMTRKEILEDWEWLFENVSGTLGSFENEDEITDFVQCKIESLIASRQKPIDIEDEDTKDFRATSYRFVRLFNLPRDEKLVNYYSCSYWKGKFPRQGWMYFSLNFCCFHSFILGHDTKEIIRWSDVKELAKSNSFLAPDSIKLVTREKEYFFTMFLKKAETYALMEQLVDIAMKRLIDDKRDTIVIKNC</sequence>
<comment type="caution">
    <text evidence="2">The sequence shown here is derived from an EMBL/GenBank/DDBJ whole genome shotgun (WGS) entry which is preliminary data.</text>
</comment>
<evidence type="ECO:0000259" key="1">
    <source>
        <dbReference type="SMART" id="SM00568"/>
    </source>
</evidence>
<accession>A0ABD2MTH6</accession>
<dbReference type="SMART" id="SM00568">
    <property type="entry name" value="GRAM"/>
    <property type="match status" value="1"/>
</dbReference>
<dbReference type="Pfam" id="PF02893">
    <property type="entry name" value="GRAM"/>
    <property type="match status" value="1"/>
</dbReference>
<dbReference type="Proteomes" id="UP001516400">
    <property type="component" value="Unassembled WGS sequence"/>
</dbReference>
<dbReference type="FunFam" id="2.30.29.30:FF:000013">
    <property type="entry name" value="Putative TBC1 domain family member 8B"/>
    <property type="match status" value="1"/>
</dbReference>